<reference evidence="2" key="1">
    <citation type="submission" date="2018-08" db="EMBL/GenBank/DDBJ databases">
        <title>A genome reference for cultivated species of the human gut microbiota.</title>
        <authorList>
            <person name="Zou Y."/>
            <person name="Xue W."/>
            <person name="Luo G."/>
        </authorList>
    </citation>
    <scope>NUCLEOTIDE SEQUENCE [LARGE SCALE GENOMIC DNA]</scope>
    <source>
        <strain evidence="2">TF05-5AC</strain>
    </source>
</reference>
<dbReference type="EMBL" id="QVLV01000001">
    <property type="protein sequence ID" value="RGE64909.1"/>
    <property type="molecule type" value="Genomic_DNA"/>
</dbReference>
<proteinExistence type="predicted"/>
<feature type="region of interest" description="Disordered" evidence="1">
    <location>
        <begin position="1"/>
        <end position="59"/>
    </location>
</feature>
<accession>A0A3E3ICW6</accession>
<dbReference type="AlphaFoldDB" id="A0A3E3ICW6"/>
<sequence>MAEDTGKRCPPLFFPEKGILQNQEPSGKSAYAVKQQNAAFGNTAPQKPNRKRLGEGIGL</sequence>
<evidence type="ECO:0000256" key="1">
    <source>
        <dbReference type="SAM" id="MobiDB-lite"/>
    </source>
</evidence>
<comment type="caution">
    <text evidence="2">The sequence shown here is derived from an EMBL/GenBank/DDBJ whole genome shotgun (WGS) entry which is preliminary data.</text>
</comment>
<keyword evidence="3" id="KW-1185">Reference proteome</keyword>
<protein>
    <submittedName>
        <fullName evidence="2">Uncharacterized protein</fullName>
    </submittedName>
</protein>
<gene>
    <name evidence="2" type="ORF">DXC51_00820</name>
</gene>
<evidence type="ECO:0000313" key="2">
    <source>
        <dbReference type="EMBL" id="RGE64909.1"/>
    </source>
</evidence>
<dbReference type="Proteomes" id="UP000260812">
    <property type="component" value="Unassembled WGS sequence"/>
</dbReference>
<evidence type="ECO:0000313" key="3">
    <source>
        <dbReference type="Proteomes" id="UP000260812"/>
    </source>
</evidence>
<name>A0A3E3ICW6_9FIRM</name>
<organism evidence="2 3">
    <name type="scientific">Eisenbergiella massiliensis</name>
    <dbReference type="NCBI Taxonomy" id="1720294"/>
    <lineage>
        <taxon>Bacteria</taxon>
        <taxon>Bacillati</taxon>
        <taxon>Bacillota</taxon>
        <taxon>Clostridia</taxon>
        <taxon>Lachnospirales</taxon>
        <taxon>Lachnospiraceae</taxon>
        <taxon>Eisenbergiella</taxon>
    </lineage>
</organism>
<feature type="compositionally biased region" description="Polar residues" evidence="1">
    <location>
        <begin position="34"/>
        <end position="46"/>
    </location>
</feature>